<name>A0A2H3B6N5_9AGAR</name>
<dbReference type="EMBL" id="KZ293451">
    <property type="protein sequence ID" value="PBK64524.1"/>
    <property type="molecule type" value="Genomic_DNA"/>
</dbReference>
<evidence type="ECO:0000313" key="2">
    <source>
        <dbReference type="Proteomes" id="UP000218334"/>
    </source>
</evidence>
<keyword evidence="2" id="KW-1185">Reference proteome</keyword>
<dbReference type="Proteomes" id="UP000218334">
    <property type="component" value="Unassembled WGS sequence"/>
</dbReference>
<organism evidence="1 2">
    <name type="scientific">Armillaria solidipes</name>
    <dbReference type="NCBI Taxonomy" id="1076256"/>
    <lineage>
        <taxon>Eukaryota</taxon>
        <taxon>Fungi</taxon>
        <taxon>Dikarya</taxon>
        <taxon>Basidiomycota</taxon>
        <taxon>Agaricomycotina</taxon>
        <taxon>Agaricomycetes</taxon>
        <taxon>Agaricomycetidae</taxon>
        <taxon>Agaricales</taxon>
        <taxon>Marasmiineae</taxon>
        <taxon>Physalacriaceae</taxon>
        <taxon>Armillaria</taxon>
    </lineage>
</organism>
<reference evidence="2" key="1">
    <citation type="journal article" date="2017" name="Nat. Ecol. Evol.">
        <title>Genome expansion and lineage-specific genetic innovations in the forest pathogenic fungi Armillaria.</title>
        <authorList>
            <person name="Sipos G."/>
            <person name="Prasanna A.N."/>
            <person name="Walter M.C."/>
            <person name="O'Connor E."/>
            <person name="Balint B."/>
            <person name="Krizsan K."/>
            <person name="Kiss B."/>
            <person name="Hess J."/>
            <person name="Varga T."/>
            <person name="Slot J."/>
            <person name="Riley R."/>
            <person name="Boka B."/>
            <person name="Rigling D."/>
            <person name="Barry K."/>
            <person name="Lee J."/>
            <person name="Mihaltcheva S."/>
            <person name="LaButti K."/>
            <person name="Lipzen A."/>
            <person name="Waldron R."/>
            <person name="Moloney N.M."/>
            <person name="Sperisen C."/>
            <person name="Kredics L."/>
            <person name="Vagvoelgyi C."/>
            <person name="Patrignani A."/>
            <person name="Fitzpatrick D."/>
            <person name="Nagy I."/>
            <person name="Doyle S."/>
            <person name="Anderson J.B."/>
            <person name="Grigoriev I.V."/>
            <person name="Gueldener U."/>
            <person name="Muensterkoetter M."/>
            <person name="Nagy L.G."/>
        </authorList>
    </citation>
    <scope>NUCLEOTIDE SEQUENCE [LARGE SCALE GENOMIC DNA]</scope>
    <source>
        <strain evidence="2">28-4</strain>
    </source>
</reference>
<dbReference type="AlphaFoldDB" id="A0A2H3B6N5"/>
<accession>A0A2H3B6N5</accession>
<sequence>MCTGSFSEHVVKPRHTVSDSTYNLFHNYHHLYRIHERRFDDEITDLQVCHEEGRRDSYTTAANSKVTGLIPVPALGPAMDIMLCILDKAYQCQQNAGIAHEIANLCLRAHSTLSQHLQSMEITSGLVNSIRQFEADLHDAQEAVQKYEQKN</sequence>
<evidence type="ECO:0000313" key="1">
    <source>
        <dbReference type="EMBL" id="PBK64524.1"/>
    </source>
</evidence>
<proteinExistence type="predicted"/>
<protein>
    <submittedName>
        <fullName evidence="1">Uncharacterized protein</fullName>
    </submittedName>
</protein>
<gene>
    <name evidence="1" type="ORF">ARMSODRAFT_465964</name>
</gene>